<organism evidence="1 2">
    <name type="scientific">Heyndrickxia acidicola</name>
    <dbReference type="NCBI Taxonomy" id="209389"/>
    <lineage>
        <taxon>Bacteria</taxon>
        <taxon>Bacillati</taxon>
        <taxon>Bacillota</taxon>
        <taxon>Bacilli</taxon>
        <taxon>Bacillales</taxon>
        <taxon>Bacillaceae</taxon>
        <taxon>Heyndrickxia</taxon>
    </lineage>
</organism>
<evidence type="ECO:0000313" key="2">
    <source>
        <dbReference type="Proteomes" id="UP001341444"/>
    </source>
</evidence>
<protein>
    <submittedName>
        <fullName evidence="1">NETI motif-containing protein</fullName>
    </submittedName>
</protein>
<dbReference type="RefSeq" id="WP_066267189.1">
    <property type="nucleotide sequence ID" value="NZ_JARMAB010000007.1"/>
</dbReference>
<proteinExistence type="predicted"/>
<dbReference type="EMBL" id="JARMAB010000007">
    <property type="protein sequence ID" value="MED1202669.1"/>
    <property type="molecule type" value="Genomic_DNA"/>
</dbReference>
<keyword evidence="2" id="KW-1185">Reference proteome</keyword>
<gene>
    <name evidence="1" type="ORF">P4T90_06120</name>
</gene>
<dbReference type="Pfam" id="PF14044">
    <property type="entry name" value="NETI"/>
    <property type="match status" value="1"/>
</dbReference>
<accession>A0ABU6MDD2</accession>
<evidence type="ECO:0000313" key="1">
    <source>
        <dbReference type="EMBL" id="MED1202669.1"/>
    </source>
</evidence>
<sequence length="65" mass="7768">MTKKKKQFEVQENETISDCLDRMKKEGYMPVRRMEKPIFEEVKEAGEVNYRPIAQKIVFEGLLME</sequence>
<dbReference type="Proteomes" id="UP001341444">
    <property type="component" value="Unassembled WGS sequence"/>
</dbReference>
<comment type="caution">
    <text evidence="1">The sequence shown here is derived from an EMBL/GenBank/DDBJ whole genome shotgun (WGS) entry which is preliminary data.</text>
</comment>
<name>A0ABU6MDD2_9BACI</name>
<reference evidence="1 2" key="1">
    <citation type="submission" date="2023-03" db="EMBL/GenBank/DDBJ databases">
        <title>Bacillus Genome Sequencing.</title>
        <authorList>
            <person name="Dunlap C."/>
        </authorList>
    </citation>
    <scope>NUCLEOTIDE SEQUENCE [LARGE SCALE GENOMIC DNA]</scope>
    <source>
        <strain evidence="1 2">B-23453</strain>
    </source>
</reference>
<dbReference type="InterPro" id="IPR025930">
    <property type="entry name" value="NETI"/>
</dbReference>